<dbReference type="InterPro" id="IPR013783">
    <property type="entry name" value="Ig-like_fold"/>
</dbReference>
<feature type="domain" description="SpaA-like prealbumin fold" evidence="3">
    <location>
        <begin position="332"/>
        <end position="437"/>
    </location>
</feature>
<feature type="domain" description="SpaA-like prealbumin fold" evidence="3">
    <location>
        <begin position="120"/>
        <end position="152"/>
    </location>
</feature>
<gene>
    <name evidence="4" type="ORF">L8V00_01435</name>
</gene>
<feature type="transmembrane region" description="Helical" evidence="1">
    <location>
        <begin position="470"/>
        <end position="490"/>
    </location>
</feature>
<keyword evidence="1" id="KW-0812">Transmembrane</keyword>
<organism evidence="4 5">
    <name type="scientific">Corynebacterium evansiae</name>
    <dbReference type="NCBI Taxonomy" id="2913499"/>
    <lineage>
        <taxon>Bacteria</taxon>
        <taxon>Bacillati</taxon>
        <taxon>Actinomycetota</taxon>
        <taxon>Actinomycetes</taxon>
        <taxon>Mycobacteriales</taxon>
        <taxon>Corynebacteriaceae</taxon>
        <taxon>Corynebacterium</taxon>
    </lineage>
</organism>
<dbReference type="InterPro" id="IPR041033">
    <property type="entry name" value="SpaA_PFL_dom_1"/>
</dbReference>
<keyword evidence="5" id="KW-1185">Reference proteome</keyword>
<name>A0A9X3RFU5_9CORY</name>
<dbReference type="NCBIfam" id="TIGR04226">
    <property type="entry name" value="RrgB_K2N_iso_D2"/>
    <property type="match status" value="1"/>
</dbReference>
<dbReference type="InterPro" id="IPR026466">
    <property type="entry name" value="Fim_isopep_form_D2_dom"/>
</dbReference>
<dbReference type="EMBL" id="JAKMUT010000001">
    <property type="protein sequence ID" value="MCZ9288877.1"/>
    <property type="molecule type" value="Genomic_DNA"/>
</dbReference>
<evidence type="ECO:0000313" key="5">
    <source>
        <dbReference type="Proteomes" id="UP001146469"/>
    </source>
</evidence>
<accession>A0A9X3RFU5</accession>
<dbReference type="Gene3D" id="2.60.40.740">
    <property type="match status" value="1"/>
</dbReference>
<dbReference type="AlphaFoldDB" id="A0A9X3RFU5"/>
<evidence type="ECO:0000313" key="4">
    <source>
        <dbReference type="EMBL" id="MCZ9288877.1"/>
    </source>
</evidence>
<evidence type="ECO:0000259" key="3">
    <source>
        <dbReference type="Pfam" id="PF17802"/>
    </source>
</evidence>
<keyword evidence="1" id="KW-0472">Membrane</keyword>
<feature type="chain" id="PRO_5040812766" evidence="2">
    <location>
        <begin position="29"/>
        <end position="496"/>
    </location>
</feature>
<dbReference type="RefSeq" id="WP_269944005.1">
    <property type="nucleotide sequence ID" value="NZ_JAKMUT010000001.1"/>
</dbReference>
<comment type="caution">
    <text evidence="4">The sequence shown here is derived from an EMBL/GenBank/DDBJ whole genome shotgun (WGS) entry which is preliminary data.</text>
</comment>
<keyword evidence="2" id="KW-0732">Signal</keyword>
<evidence type="ECO:0000256" key="2">
    <source>
        <dbReference type="SAM" id="SignalP"/>
    </source>
</evidence>
<dbReference type="InterPro" id="IPR048052">
    <property type="entry name" value="FM1-like"/>
</dbReference>
<reference evidence="4" key="1">
    <citation type="submission" date="2022-02" db="EMBL/GenBank/DDBJ databases">
        <title>Corynebacterium sp. from urogenital microbiome.</title>
        <authorList>
            <person name="Cappelli E.A."/>
            <person name="Ribeiro T.G."/>
            <person name="Peixe L."/>
        </authorList>
    </citation>
    <scope>NUCLEOTIDE SEQUENCE</scope>
    <source>
        <strain evidence="4">C8Ua_174</strain>
    </source>
</reference>
<keyword evidence="1" id="KW-1133">Transmembrane helix</keyword>
<dbReference type="GO" id="GO:0005975">
    <property type="term" value="P:carbohydrate metabolic process"/>
    <property type="evidence" value="ECO:0007669"/>
    <property type="project" value="UniProtKB-ARBA"/>
</dbReference>
<dbReference type="Pfam" id="PF17802">
    <property type="entry name" value="SpaA"/>
    <property type="match status" value="2"/>
</dbReference>
<dbReference type="Proteomes" id="UP001146469">
    <property type="component" value="Unassembled WGS sequence"/>
</dbReference>
<evidence type="ECO:0000256" key="1">
    <source>
        <dbReference type="SAM" id="Phobius"/>
    </source>
</evidence>
<proteinExistence type="predicted"/>
<sequence>MSNATVGKRVGALSAAFAIALAAGTVGAEVVYEAPTAQAQAVSTIDNDQQLSLTLHKRIGAEGEQGDGTEITNPSGEPAKGVKYKIELVQPLNNSGDWAKAREITNPSEAKAWTGVGAYSKEGETGEDGTLKFEELPKGLYKVTETEVPANSGLVPGAPFLVYVPMTNSEGKGWIYDVHAYPKNSKVTITKEVEDQNAQAGQDYKYTITTGVPAVAKNSTLSKYIVKDELDPKLDAKKATVEVKYGAAADSAQELVADTDYELVKNGQEIKVEFTETGRNKLKSTDLVFTTITTKTNGFIQHVPNDATLITNNGSSDHDTEKTSDKVHTYWGKVTINKTDGNDENKKLKGAEFQLVQCVAEGNGVWKQKEGTEPLKVQGKDTWTTNDKGTVTIEGVHVTDFANNQADSETNYCLQETKAPEGYVANDALEHFELKKGEVDENGAPTADIKYTANIKNYTDENHLPNTGGAGFWAIVLAGLAIIGGGFYAARRSTQQ</sequence>
<dbReference type="Gene3D" id="2.60.40.10">
    <property type="entry name" value="Immunoglobulins"/>
    <property type="match status" value="2"/>
</dbReference>
<dbReference type="NCBIfam" id="NF033902">
    <property type="entry name" value="iso_D2_wall_anc"/>
    <property type="match status" value="1"/>
</dbReference>
<feature type="signal peptide" evidence="2">
    <location>
        <begin position="1"/>
        <end position="28"/>
    </location>
</feature>
<dbReference type="NCBIfam" id="TIGR01167">
    <property type="entry name" value="LPXTG_anchor"/>
    <property type="match status" value="1"/>
</dbReference>
<protein>
    <submittedName>
        <fullName evidence="4">SpaH/EbpB family LPXTG-anchored major pilin</fullName>
    </submittedName>
</protein>